<evidence type="ECO:0000313" key="1">
    <source>
        <dbReference type="EMBL" id="PTX48295.1"/>
    </source>
</evidence>
<dbReference type="EMBL" id="QBKR01000046">
    <property type="protein sequence ID" value="PTX48295.1"/>
    <property type="molecule type" value="Genomic_DNA"/>
</dbReference>
<dbReference type="AlphaFoldDB" id="A0A2T6AWU1"/>
<dbReference type="OrthoDB" id="2990397at2"/>
<gene>
    <name evidence="1" type="ORF">C8P63_1463</name>
</gene>
<evidence type="ECO:0000313" key="2">
    <source>
        <dbReference type="Proteomes" id="UP000244240"/>
    </source>
</evidence>
<proteinExistence type="predicted"/>
<reference evidence="1 2" key="1">
    <citation type="submission" date="2018-04" db="EMBL/GenBank/DDBJ databases">
        <title>Genomic Encyclopedia of Archaeal and Bacterial Type Strains, Phase II (KMG-II): from individual species to whole genera.</title>
        <authorList>
            <person name="Goeker M."/>
        </authorList>
    </citation>
    <scope>NUCLEOTIDE SEQUENCE [LARGE SCALE GENOMIC DNA]</scope>
    <source>
        <strain evidence="1 2">DSM 45787</strain>
    </source>
</reference>
<dbReference type="RefSeq" id="WP_108026680.1">
    <property type="nucleotide sequence ID" value="NZ_QBKR01000046.1"/>
</dbReference>
<keyword evidence="2" id="KW-1185">Reference proteome</keyword>
<dbReference type="Proteomes" id="UP000244240">
    <property type="component" value="Unassembled WGS sequence"/>
</dbReference>
<protein>
    <submittedName>
        <fullName evidence="1">Uncharacterized protein</fullName>
    </submittedName>
</protein>
<comment type="caution">
    <text evidence="1">The sequence shown here is derived from an EMBL/GenBank/DDBJ whole genome shotgun (WGS) entry which is preliminary data.</text>
</comment>
<name>A0A2T6AWU1_9BACL</name>
<organism evidence="1 2">
    <name type="scientific">Melghirimyces profundicolus</name>
    <dbReference type="NCBI Taxonomy" id="1242148"/>
    <lineage>
        <taxon>Bacteria</taxon>
        <taxon>Bacillati</taxon>
        <taxon>Bacillota</taxon>
        <taxon>Bacilli</taxon>
        <taxon>Bacillales</taxon>
        <taxon>Thermoactinomycetaceae</taxon>
        <taxon>Melghirimyces</taxon>
    </lineage>
</organism>
<sequence>MHTFLQAGAMYAEIEEGDRIQTIPVNLGDTTLYPGEWVRKLGQKKRTSFEMMDGYYLRFCGMGEEQGGKVLLFTVNRSQGKTCYAFNYVDRNTLLVGGRQGCSDIIIHRLEKFSELPDDAQKTVEQLSLF</sequence>
<accession>A0A2T6AWU1</accession>